<dbReference type="InterPro" id="IPR016155">
    <property type="entry name" value="Mopterin_synth/thiamin_S_b"/>
</dbReference>
<sequence length="84" mass="9447">MKIKVKFFALISEKIGAREINIEIKDGMTLEILWEELKNSYPVLKNINSSLLFSINHEYASLDSLLKEGDEIALIPPVSGGQEI</sequence>
<evidence type="ECO:0000256" key="2">
    <source>
        <dbReference type="ARBA" id="ARBA00022741"/>
    </source>
</evidence>
<dbReference type="GO" id="GO:1990133">
    <property type="term" value="C:molybdopterin adenylyltransferase complex"/>
    <property type="evidence" value="ECO:0007669"/>
    <property type="project" value="TreeGrafter"/>
</dbReference>
<dbReference type="CDD" id="cd00754">
    <property type="entry name" value="Ubl_MoaD"/>
    <property type="match status" value="1"/>
</dbReference>
<dbReference type="UniPathway" id="UPA00344"/>
<gene>
    <name evidence="6" type="ORF">A2W05_02695</name>
</gene>
<evidence type="ECO:0000256" key="1">
    <source>
        <dbReference type="ARBA" id="ARBA00005046"/>
    </source>
</evidence>
<dbReference type="NCBIfam" id="TIGR01687">
    <property type="entry name" value="moaD_arch"/>
    <property type="match status" value="1"/>
</dbReference>
<protein>
    <recommendedName>
        <fullName evidence="5">Molybdopterin synthase sulfur carrier subunit</fullName>
    </recommendedName>
</protein>
<dbReference type="EMBL" id="MGDE01000225">
    <property type="protein sequence ID" value="OGL43496.1"/>
    <property type="molecule type" value="Genomic_DNA"/>
</dbReference>
<dbReference type="SUPFAM" id="SSF54285">
    <property type="entry name" value="MoaD/ThiS"/>
    <property type="match status" value="1"/>
</dbReference>
<keyword evidence="2" id="KW-0547">Nucleotide-binding</keyword>
<keyword evidence="3" id="KW-0501">Molybdenum cofactor biosynthesis</keyword>
<comment type="caution">
    <text evidence="6">The sequence shown here is derived from an EMBL/GenBank/DDBJ whole genome shotgun (WGS) entry which is preliminary data.</text>
</comment>
<dbReference type="NCBIfam" id="TIGR01682">
    <property type="entry name" value="moaD"/>
    <property type="match status" value="1"/>
</dbReference>
<dbReference type="InterPro" id="IPR003749">
    <property type="entry name" value="ThiS/MoaD-like"/>
</dbReference>
<dbReference type="PANTHER" id="PTHR33359">
    <property type="entry name" value="MOLYBDOPTERIN SYNTHASE SULFUR CARRIER SUBUNIT"/>
    <property type="match status" value="1"/>
</dbReference>
<proteinExistence type="inferred from homology"/>
<dbReference type="PANTHER" id="PTHR33359:SF1">
    <property type="entry name" value="MOLYBDOPTERIN SYNTHASE SULFUR CARRIER SUBUNIT"/>
    <property type="match status" value="1"/>
</dbReference>
<name>A0A1F7RPL0_9BACT</name>
<dbReference type="InterPro" id="IPR044672">
    <property type="entry name" value="MOCS2A"/>
</dbReference>
<dbReference type="Proteomes" id="UP000178797">
    <property type="component" value="Unassembled WGS sequence"/>
</dbReference>
<dbReference type="FunFam" id="3.10.20.30:FF:000010">
    <property type="entry name" value="Molybdopterin synthase sulfur carrier subunit"/>
    <property type="match status" value="1"/>
</dbReference>
<evidence type="ECO:0000313" key="6">
    <source>
        <dbReference type="EMBL" id="OGL43496.1"/>
    </source>
</evidence>
<dbReference type="InterPro" id="IPR012675">
    <property type="entry name" value="Beta-grasp_dom_sf"/>
</dbReference>
<comment type="similarity">
    <text evidence="4">Belongs to the MoaD family.</text>
</comment>
<dbReference type="InterPro" id="IPR010038">
    <property type="entry name" value="MoaD_arc-typ"/>
</dbReference>
<comment type="pathway">
    <text evidence="1">Cofactor biosynthesis; molybdopterin biosynthesis.</text>
</comment>
<organism evidence="6 7">
    <name type="scientific">Candidatus Schekmanbacteria bacterium RBG_16_38_10</name>
    <dbReference type="NCBI Taxonomy" id="1817879"/>
    <lineage>
        <taxon>Bacteria</taxon>
        <taxon>Candidatus Schekmaniibacteriota</taxon>
    </lineage>
</organism>
<dbReference type="GO" id="GO:0000166">
    <property type="term" value="F:nucleotide binding"/>
    <property type="evidence" value="ECO:0007669"/>
    <property type="project" value="UniProtKB-KW"/>
</dbReference>
<dbReference type="AlphaFoldDB" id="A0A1F7RPL0"/>
<evidence type="ECO:0000256" key="5">
    <source>
        <dbReference type="ARBA" id="ARBA00024247"/>
    </source>
</evidence>
<dbReference type="Pfam" id="PF02597">
    <property type="entry name" value="ThiS"/>
    <property type="match status" value="1"/>
</dbReference>
<evidence type="ECO:0000256" key="4">
    <source>
        <dbReference type="ARBA" id="ARBA00024200"/>
    </source>
</evidence>
<dbReference type="GO" id="GO:0006777">
    <property type="term" value="P:Mo-molybdopterin cofactor biosynthetic process"/>
    <property type="evidence" value="ECO:0007669"/>
    <property type="project" value="UniProtKB-KW"/>
</dbReference>
<reference evidence="6 7" key="1">
    <citation type="journal article" date="2016" name="Nat. Commun.">
        <title>Thousands of microbial genomes shed light on interconnected biogeochemical processes in an aquifer system.</title>
        <authorList>
            <person name="Anantharaman K."/>
            <person name="Brown C.T."/>
            <person name="Hug L.A."/>
            <person name="Sharon I."/>
            <person name="Castelle C.J."/>
            <person name="Probst A.J."/>
            <person name="Thomas B.C."/>
            <person name="Singh A."/>
            <person name="Wilkins M.J."/>
            <person name="Karaoz U."/>
            <person name="Brodie E.L."/>
            <person name="Williams K.H."/>
            <person name="Hubbard S.S."/>
            <person name="Banfield J.F."/>
        </authorList>
    </citation>
    <scope>NUCLEOTIDE SEQUENCE [LARGE SCALE GENOMIC DNA]</scope>
</reference>
<evidence type="ECO:0000256" key="3">
    <source>
        <dbReference type="ARBA" id="ARBA00023150"/>
    </source>
</evidence>
<dbReference type="Gene3D" id="3.10.20.30">
    <property type="match status" value="1"/>
</dbReference>
<evidence type="ECO:0000313" key="7">
    <source>
        <dbReference type="Proteomes" id="UP000178797"/>
    </source>
</evidence>
<accession>A0A1F7RPL0</accession>